<feature type="compositionally biased region" description="Basic and acidic residues" evidence="1">
    <location>
        <begin position="174"/>
        <end position="184"/>
    </location>
</feature>
<comment type="caution">
    <text evidence="2">The sequence shown here is derived from an EMBL/GenBank/DDBJ whole genome shotgun (WGS) entry which is preliminary data.</text>
</comment>
<sequence length="266" mass="31333">MSENLQENILKIVQSDENGLTFLSAKFNPERANIIRTNGISNVEVDKKSKRSNRERKLPDDIADSINDSEFWATLFSLQNLLYPLYGFLNKLQKDTAHLYEVMHYFAYITKIFSEYHDLDFSEKIISRMEKKWKDWEQPLLLLSITLHPSYNIDKENLITVSDNDNNNVNNNNNKEKSEVELNTEENKNQWNTIISQWIEETNYENQVKNSEDELLLNGDFDNDFLVGMRNIHPADDQNAKWELSLLFINNLELSTYTEFFSNINE</sequence>
<proteinExistence type="predicted"/>
<feature type="compositionally biased region" description="Low complexity" evidence="1">
    <location>
        <begin position="164"/>
        <end position="173"/>
    </location>
</feature>
<dbReference type="Proteomes" id="UP000265703">
    <property type="component" value="Unassembled WGS sequence"/>
</dbReference>
<accession>A0A397T3I6</accession>
<evidence type="ECO:0000313" key="2">
    <source>
        <dbReference type="EMBL" id="RIA92960.1"/>
    </source>
</evidence>
<reference evidence="2 3" key="1">
    <citation type="submission" date="2018-06" db="EMBL/GenBank/DDBJ databases">
        <title>Comparative genomics reveals the genomic features of Rhizophagus irregularis, R. cerebriforme, R. diaphanum and Gigaspora rosea, and their symbiotic lifestyle signature.</title>
        <authorList>
            <person name="Morin E."/>
            <person name="San Clemente H."/>
            <person name="Chen E.C.H."/>
            <person name="De La Providencia I."/>
            <person name="Hainaut M."/>
            <person name="Kuo A."/>
            <person name="Kohler A."/>
            <person name="Murat C."/>
            <person name="Tang N."/>
            <person name="Roy S."/>
            <person name="Loubradou J."/>
            <person name="Henrissat B."/>
            <person name="Grigoriev I.V."/>
            <person name="Corradi N."/>
            <person name="Roux C."/>
            <person name="Martin F.M."/>
        </authorList>
    </citation>
    <scope>NUCLEOTIDE SEQUENCE [LARGE SCALE GENOMIC DNA]</scope>
    <source>
        <strain evidence="2 3">DAOM 227022</strain>
    </source>
</reference>
<evidence type="ECO:0000313" key="3">
    <source>
        <dbReference type="Proteomes" id="UP000265703"/>
    </source>
</evidence>
<dbReference type="AlphaFoldDB" id="A0A397T3I6"/>
<dbReference type="SUPFAM" id="SSF53098">
    <property type="entry name" value="Ribonuclease H-like"/>
    <property type="match status" value="1"/>
</dbReference>
<organism evidence="2 3">
    <name type="scientific">Glomus cerebriforme</name>
    <dbReference type="NCBI Taxonomy" id="658196"/>
    <lineage>
        <taxon>Eukaryota</taxon>
        <taxon>Fungi</taxon>
        <taxon>Fungi incertae sedis</taxon>
        <taxon>Mucoromycota</taxon>
        <taxon>Glomeromycotina</taxon>
        <taxon>Glomeromycetes</taxon>
        <taxon>Glomerales</taxon>
        <taxon>Glomeraceae</taxon>
        <taxon>Glomus</taxon>
    </lineage>
</organism>
<dbReference type="InterPro" id="IPR012337">
    <property type="entry name" value="RNaseH-like_sf"/>
</dbReference>
<evidence type="ECO:0000256" key="1">
    <source>
        <dbReference type="SAM" id="MobiDB-lite"/>
    </source>
</evidence>
<dbReference type="OrthoDB" id="2356368at2759"/>
<feature type="region of interest" description="Disordered" evidence="1">
    <location>
        <begin position="164"/>
        <end position="184"/>
    </location>
</feature>
<dbReference type="STRING" id="658196.A0A397T3I6"/>
<name>A0A397T3I6_9GLOM</name>
<protein>
    <submittedName>
        <fullName evidence="2">Uncharacterized protein</fullName>
    </submittedName>
</protein>
<gene>
    <name evidence="2" type="ORF">C1645_820031</name>
</gene>
<keyword evidence="3" id="KW-1185">Reference proteome</keyword>
<dbReference type="EMBL" id="QKYT01000114">
    <property type="protein sequence ID" value="RIA92960.1"/>
    <property type="molecule type" value="Genomic_DNA"/>
</dbReference>